<reference evidence="2" key="1">
    <citation type="submission" date="2020-05" db="EMBL/GenBank/DDBJ databases">
        <authorList>
            <person name="Chiriac C."/>
            <person name="Salcher M."/>
            <person name="Ghai R."/>
            <person name="Kavagutti S V."/>
        </authorList>
    </citation>
    <scope>NUCLEOTIDE SEQUENCE</scope>
</reference>
<dbReference type="CDD" id="cd05233">
    <property type="entry name" value="SDR_c"/>
    <property type="match status" value="1"/>
</dbReference>
<proteinExistence type="inferred from homology"/>
<gene>
    <name evidence="2" type="ORF">UFOPK2928_00793</name>
    <name evidence="3" type="ORF">UFOPK4010_01000</name>
</gene>
<dbReference type="Pfam" id="PF13561">
    <property type="entry name" value="adh_short_C2"/>
    <property type="match status" value="1"/>
</dbReference>
<evidence type="ECO:0000313" key="3">
    <source>
        <dbReference type="EMBL" id="CAB4997852.1"/>
    </source>
</evidence>
<organism evidence="2">
    <name type="scientific">freshwater metagenome</name>
    <dbReference type="NCBI Taxonomy" id="449393"/>
    <lineage>
        <taxon>unclassified sequences</taxon>
        <taxon>metagenomes</taxon>
        <taxon>ecological metagenomes</taxon>
    </lineage>
</organism>
<dbReference type="PRINTS" id="PR00080">
    <property type="entry name" value="SDRFAMILY"/>
</dbReference>
<dbReference type="EMBL" id="CAFBOU010000100">
    <property type="protein sequence ID" value="CAB4997852.1"/>
    <property type="molecule type" value="Genomic_DNA"/>
</dbReference>
<dbReference type="FunFam" id="3.40.50.720:FF:000084">
    <property type="entry name" value="Short-chain dehydrogenase reductase"/>
    <property type="match status" value="1"/>
</dbReference>
<evidence type="ECO:0000256" key="1">
    <source>
        <dbReference type="ARBA" id="ARBA00006484"/>
    </source>
</evidence>
<dbReference type="EMBL" id="CAEZZY010000080">
    <property type="protein sequence ID" value="CAB4781062.1"/>
    <property type="molecule type" value="Genomic_DNA"/>
</dbReference>
<evidence type="ECO:0000313" key="2">
    <source>
        <dbReference type="EMBL" id="CAB4781062.1"/>
    </source>
</evidence>
<sequence length="230" mass="24270">MTTKRVAVVTGTAHGMGSAIADALRNSGHTVHGVDREQADLSNPDAVKEYFQKIGHVDILVNCAGGVVGQTHKPLDEVSDESWKVIFDANLQTTFLSTRAVITGMKAKGWGRIVNISSGAGRSVSLTGIQAYATAKAAQIGFTRQMAHELGQYGITVNCIAPGFVLSNPSTIAQWESYGAEGQAKLKAGIATRRLGKAEDIANGVSFFTSESTDWVTGQCLSIDGGHSLF</sequence>
<dbReference type="SUPFAM" id="SSF51735">
    <property type="entry name" value="NAD(P)-binding Rossmann-fold domains"/>
    <property type="match status" value="1"/>
</dbReference>
<dbReference type="PRINTS" id="PR00081">
    <property type="entry name" value="GDHRDH"/>
</dbReference>
<comment type="similarity">
    <text evidence="1">Belongs to the short-chain dehydrogenases/reductases (SDR) family.</text>
</comment>
<dbReference type="PANTHER" id="PTHR42879">
    <property type="entry name" value="3-OXOACYL-(ACYL-CARRIER-PROTEIN) REDUCTASE"/>
    <property type="match status" value="1"/>
</dbReference>
<dbReference type="Gene3D" id="3.40.50.720">
    <property type="entry name" value="NAD(P)-binding Rossmann-like Domain"/>
    <property type="match status" value="1"/>
</dbReference>
<dbReference type="AlphaFoldDB" id="A0A6J6W7E7"/>
<dbReference type="InterPro" id="IPR036291">
    <property type="entry name" value="NAD(P)-bd_dom_sf"/>
</dbReference>
<accession>A0A6J6W7E7</accession>
<dbReference type="InterPro" id="IPR050259">
    <property type="entry name" value="SDR"/>
</dbReference>
<name>A0A6J6W7E7_9ZZZZ</name>
<protein>
    <submittedName>
        <fullName evidence="2">Unannotated protein</fullName>
    </submittedName>
</protein>
<dbReference type="InterPro" id="IPR002347">
    <property type="entry name" value="SDR_fam"/>
</dbReference>